<gene>
    <name evidence="2" type="ORF">BS47DRAFT_1359834</name>
</gene>
<evidence type="ECO:0000313" key="3">
    <source>
        <dbReference type="Proteomes" id="UP000886523"/>
    </source>
</evidence>
<reference evidence="2" key="1">
    <citation type="journal article" date="2020" name="Nat. Commun.">
        <title>Large-scale genome sequencing of mycorrhizal fungi provides insights into the early evolution of symbiotic traits.</title>
        <authorList>
            <person name="Miyauchi S."/>
            <person name="Kiss E."/>
            <person name="Kuo A."/>
            <person name="Drula E."/>
            <person name="Kohler A."/>
            <person name="Sanchez-Garcia M."/>
            <person name="Morin E."/>
            <person name="Andreopoulos B."/>
            <person name="Barry K.W."/>
            <person name="Bonito G."/>
            <person name="Buee M."/>
            <person name="Carver A."/>
            <person name="Chen C."/>
            <person name="Cichocki N."/>
            <person name="Clum A."/>
            <person name="Culley D."/>
            <person name="Crous P.W."/>
            <person name="Fauchery L."/>
            <person name="Girlanda M."/>
            <person name="Hayes R.D."/>
            <person name="Keri Z."/>
            <person name="LaButti K."/>
            <person name="Lipzen A."/>
            <person name="Lombard V."/>
            <person name="Magnuson J."/>
            <person name="Maillard F."/>
            <person name="Murat C."/>
            <person name="Nolan M."/>
            <person name="Ohm R.A."/>
            <person name="Pangilinan J."/>
            <person name="Pereira M.F."/>
            <person name="Perotto S."/>
            <person name="Peter M."/>
            <person name="Pfister S."/>
            <person name="Riley R."/>
            <person name="Sitrit Y."/>
            <person name="Stielow J.B."/>
            <person name="Szollosi G."/>
            <person name="Zifcakova L."/>
            <person name="Stursova M."/>
            <person name="Spatafora J.W."/>
            <person name="Tedersoo L."/>
            <person name="Vaario L.M."/>
            <person name="Yamada A."/>
            <person name="Yan M."/>
            <person name="Wang P."/>
            <person name="Xu J."/>
            <person name="Bruns T."/>
            <person name="Baldrian P."/>
            <person name="Vilgalys R."/>
            <person name="Dunand C."/>
            <person name="Henrissat B."/>
            <person name="Grigoriev I.V."/>
            <person name="Hibbett D."/>
            <person name="Nagy L.G."/>
            <person name="Martin F.M."/>
        </authorList>
    </citation>
    <scope>NUCLEOTIDE SEQUENCE</scope>
    <source>
        <strain evidence="2">UP504</strain>
    </source>
</reference>
<evidence type="ECO:0000256" key="1">
    <source>
        <dbReference type="SAM" id="MobiDB-lite"/>
    </source>
</evidence>
<proteinExistence type="predicted"/>
<protein>
    <submittedName>
        <fullName evidence="2">Uncharacterized protein</fullName>
    </submittedName>
</protein>
<sequence>MRCHTPAGAGVWYQKLSPKPEQTTSPRRQEPLHPRINTEPKPMQPPVWKTGHEPILTPPSTSTPNYHATDAHSKMALSRLRLSRGPNVLALHCEGNDRRKLYYSTLQQRTSVTLIFDLRDVGVVEGCGCQSCNGVGGAI</sequence>
<dbReference type="Proteomes" id="UP000886523">
    <property type="component" value="Unassembled WGS sequence"/>
</dbReference>
<dbReference type="AlphaFoldDB" id="A0A9P6B510"/>
<feature type="compositionally biased region" description="Basic and acidic residues" evidence="1">
    <location>
        <begin position="27"/>
        <end position="38"/>
    </location>
</feature>
<comment type="caution">
    <text evidence="2">The sequence shown here is derived from an EMBL/GenBank/DDBJ whole genome shotgun (WGS) entry which is preliminary data.</text>
</comment>
<keyword evidence="3" id="KW-1185">Reference proteome</keyword>
<organism evidence="2 3">
    <name type="scientific">Hydnum rufescens UP504</name>
    <dbReference type="NCBI Taxonomy" id="1448309"/>
    <lineage>
        <taxon>Eukaryota</taxon>
        <taxon>Fungi</taxon>
        <taxon>Dikarya</taxon>
        <taxon>Basidiomycota</taxon>
        <taxon>Agaricomycotina</taxon>
        <taxon>Agaricomycetes</taxon>
        <taxon>Cantharellales</taxon>
        <taxon>Hydnaceae</taxon>
        <taxon>Hydnum</taxon>
    </lineage>
</organism>
<evidence type="ECO:0000313" key="2">
    <source>
        <dbReference type="EMBL" id="KAF9517065.1"/>
    </source>
</evidence>
<name>A0A9P6B510_9AGAM</name>
<accession>A0A9P6B510</accession>
<feature type="region of interest" description="Disordered" evidence="1">
    <location>
        <begin position="1"/>
        <end position="68"/>
    </location>
</feature>
<dbReference type="EMBL" id="MU128934">
    <property type="protein sequence ID" value="KAF9517065.1"/>
    <property type="molecule type" value="Genomic_DNA"/>
</dbReference>